<dbReference type="SUPFAM" id="SSF46689">
    <property type="entry name" value="Homeodomain-like"/>
    <property type="match status" value="1"/>
</dbReference>
<evidence type="ECO:0000313" key="4">
    <source>
        <dbReference type="EMBL" id="HJC51499.1"/>
    </source>
</evidence>
<dbReference type="Proteomes" id="UP000823904">
    <property type="component" value="Unassembled WGS sequence"/>
</dbReference>
<dbReference type="AlphaFoldDB" id="A0A9D2PJN5"/>
<evidence type="ECO:0000313" key="5">
    <source>
        <dbReference type="Proteomes" id="UP000823904"/>
    </source>
</evidence>
<name>A0A9D2PJN5_9FIRM</name>
<reference evidence="4" key="1">
    <citation type="journal article" date="2021" name="PeerJ">
        <title>Extensive microbial diversity within the chicken gut microbiome revealed by metagenomics and culture.</title>
        <authorList>
            <person name="Gilroy R."/>
            <person name="Ravi A."/>
            <person name="Getino M."/>
            <person name="Pursley I."/>
            <person name="Horton D.L."/>
            <person name="Alikhan N.F."/>
            <person name="Baker D."/>
            <person name="Gharbi K."/>
            <person name="Hall N."/>
            <person name="Watson M."/>
            <person name="Adriaenssens E.M."/>
            <person name="Foster-Nyarko E."/>
            <person name="Jarju S."/>
            <person name="Secka A."/>
            <person name="Antonio M."/>
            <person name="Oren A."/>
            <person name="Chaudhuri R.R."/>
            <person name="La Ragione R."/>
            <person name="Hildebrand F."/>
            <person name="Pallen M.J."/>
        </authorList>
    </citation>
    <scope>NUCLEOTIDE SEQUENCE</scope>
    <source>
        <strain evidence="4">ChiSjej3B21-8574</strain>
    </source>
</reference>
<feature type="DNA-binding region" description="H-T-H motif" evidence="2">
    <location>
        <begin position="29"/>
        <end position="48"/>
    </location>
</feature>
<gene>
    <name evidence="4" type="ORF">H9754_13175</name>
</gene>
<proteinExistence type="predicted"/>
<dbReference type="Gene3D" id="1.10.357.10">
    <property type="entry name" value="Tetracycline Repressor, domain 2"/>
    <property type="match status" value="1"/>
</dbReference>
<evidence type="ECO:0000256" key="1">
    <source>
        <dbReference type="ARBA" id="ARBA00023125"/>
    </source>
</evidence>
<accession>A0A9D2PJN5</accession>
<reference evidence="4" key="2">
    <citation type="submission" date="2021-04" db="EMBL/GenBank/DDBJ databases">
        <authorList>
            <person name="Gilroy R."/>
        </authorList>
    </citation>
    <scope>NUCLEOTIDE SEQUENCE</scope>
    <source>
        <strain evidence="4">ChiSjej3B21-8574</strain>
    </source>
</reference>
<dbReference type="Pfam" id="PF00440">
    <property type="entry name" value="TetR_N"/>
    <property type="match status" value="1"/>
</dbReference>
<evidence type="ECO:0000256" key="2">
    <source>
        <dbReference type="PROSITE-ProRule" id="PRU00335"/>
    </source>
</evidence>
<dbReference type="PRINTS" id="PR00455">
    <property type="entry name" value="HTHTETR"/>
</dbReference>
<feature type="domain" description="HTH tetR-type" evidence="3">
    <location>
        <begin position="6"/>
        <end position="66"/>
    </location>
</feature>
<dbReference type="EMBL" id="DWWD01000048">
    <property type="protein sequence ID" value="HJC51499.1"/>
    <property type="molecule type" value="Genomic_DNA"/>
</dbReference>
<dbReference type="InterPro" id="IPR009057">
    <property type="entry name" value="Homeodomain-like_sf"/>
</dbReference>
<dbReference type="GO" id="GO:0000976">
    <property type="term" value="F:transcription cis-regulatory region binding"/>
    <property type="evidence" value="ECO:0007669"/>
    <property type="project" value="TreeGrafter"/>
</dbReference>
<sequence>MAKQKEGVYERVLECAEKEFLKKGFKDASLREIAKEAGTSTGSIYTRFGDKEGLFRELAEPVLEELKELFTAIQERFDQLEEDCKESSMRSYSENGMEKVLDYIYDHMDAFKLLLDASYGTRFQNFLDELVEIEVRYTFRYMKAIGCRTLEEGKTSGEFIHIAATGYFSAMFEVVRHNMDRDQAERYIDMLQKYHQAGFDTIFYPEKYEHGKDDLTDPIS</sequence>
<evidence type="ECO:0000259" key="3">
    <source>
        <dbReference type="PROSITE" id="PS50977"/>
    </source>
</evidence>
<organism evidence="4 5">
    <name type="scientific">Candidatus Anaerostipes avistercoris</name>
    <dbReference type="NCBI Taxonomy" id="2838462"/>
    <lineage>
        <taxon>Bacteria</taxon>
        <taxon>Bacillati</taxon>
        <taxon>Bacillota</taxon>
        <taxon>Clostridia</taxon>
        <taxon>Lachnospirales</taxon>
        <taxon>Lachnospiraceae</taxon>
        <taxon>Anaerostipes</taxon>
    </lineage>
</organism>
<dbReference type="PANTHER" id="PTHR30055">
    <property type="entry name" value="HTH-TYPE TRANSCRIPTIONAL REGULATOR RUTR"/>
    <property type="match status" value="1"/>
</dbReference>
<dbReference type="InterPro" id="IPR001647">
    <property type="entry name" value="HTH_TetR"/>
</dbReference>
<dbReference type="GO" id="GO:0003700">
    <property type="term" value="F:DNA-binding transcription factor activity"/>
    <property type="evidence" value="ECO:0007669"/>
    <property type="project" value="TreeGrafter"/>
</dbReference>
<comment type="caution">
    <text evidence="4">The sequence shown here is derived from an EMBL/GenBank/DDBJ whole genome shotgun (WGS) entry which is preliminary data.</text>
</comment>
<keyword evidence="1 2" id="KW-0238">DNA-binding</keyword>
<dbReference type="PANTHER" id="PTHR30055:SF146">
    <property type="entry name" value="HTH-TYPE TRANSCRIPTIONAL DUAL REGULATOR CECR"/>
    <property type="match status" value="1"/>
</dbReference>
<protein>
    <submittedName>
        <fullName evidence="4">TetR/AcrR family transcriptional regulator</fullName>
    </submittedName>
</protein>
<dbReference type="InterPro" id="IPR050109">
    <property type="entry name" value="HTH-type_TetR-like_transc_reg"/>
</dbReference>
<dbReference type="PROSITE" id="PS50977">
    <property type="entry name" value="HTH_TETR_2"/>
    <property type="match status" value="1"/>
</dbReference>